<feature type="region of interest" description="Disordered" evidence="1">
    <location>
        <begin position="151"/>
        <end position="170"/>
    </location>
</feature>
<evidence type="ECO:0000313" key="4">
    <source>
        <dbReference type="Proteomes" id="UP001286313"/>
    </source>
</evidence>
<dbReference type="AlphaFoldDB" id="A0AAE1BXL0"/>
<proteinExistence type="predicted"/>
<accession>A0AAE1BXL0</accession>
<dbReference type="Proteomes" id="UP001286313">
    <property type="component" value="Unassembled WGS sequence"/>
</dbReference>
<dbReference type="EMBL" id="JAWQEG010005205">
    <property type="protein sequence ID" value="KAK3858811.1"/>
    <property type="molecule type" value="Genomic_DNA"/>
</dbReference>
<feature type="region of interest" description="Disordered" evidence="1">
    <location>
        <begin position="73"/>
        <end position="137"/>
    </location>
</feature>
<evidence type="ECO:0000313" key="3">
    <source>
        <dbReference type="EMBL" id="KAK3858811.1"/>
    </source>
</evidence>
<reference evidence="3" key="1">
    <citation type="submission" date="2023-10" db="EMBL/GenBank/DDBJ databases">
        <title>Genome assemblies of two species of porcelain crab, Petrolisthes cinctipes and Petrolisthes manimaculis (Anomura: Porcellanidae).</title>
        <authorList>
            <person name="Angst P."/>
        </authorList>
    </citation>
    <scope>NUCLEOTIDE SEQUENCE</scope>
    <source>
        <strain evidence="3">PB745_01</strain>
        <tissue evidence="3">Gill</tissue>
    </source>
</reference>
<keyword evidence="2" id="KW-0812">Transmembrane</keyword>
<feature type="compositionally biased region" description="Low complexity" evidence="1">
    <location>
        <begin position="106"/>
        <end position="134"/>
    </location>
</feature>
<protein>
    <submittedName>
        <fullName evidence="3">Uncharacterized protein</fullName>
    </submittedName>
</protein>
<feature type="compositionally biased region" description="Polar residues" evidence="1">
    <location>
        <begin position="87"/>
        <end position="105"/>
    </location>
</feature>
<keyword evidence="2" id="KW-0472">Membrane</keyword>
<feature type="compositionally biased region" description="Pro residues" evidence="1">
    <location>
        <begin position="74"/>
        <end position="84"/>
    </location>
</feature>
<sequence length="272" mass="29775">MWLVDKNTTPHTTLWEHLYLDGCGGVGDGEARLVTEVSVEQLLTTRGYFLMEILSGFDPVLVSSSSGGIVCFPPASPFPPPPQPQQHLNVTSSTSDSPKQQQQHDTSGPSSSTGPSSPSTITTTTPTGTPPSASLLRVYTKKENRRRVILTFRRNTGNDGTHEGEEEREMKQTSCKMTLRGQLKLRSGYGFLSCRETEPEVTNKRLVAWRAAVIVMEQETSAARRRIIIGVIVGVLCMVSLCVLCIVCRLRATRKPVSLNRRPSGTTRSTGT</sequence>
<feature type="transmembrane region" description="Helical" evidence="2">
    <location>
        <begin position="227"/>
        <end position="252"/>
    </location>
</feature>
<evidence type="ECO:0000256" key="1">
    <source>
        <dbReference type="SAM" id="MobiDB-lite"/>
    </source>
</evidence>
<name>A0AAE1BXL0_PETCI</name>
<gene>
    <name evidence="3" type="ORF">Pcinc_035020</name>
</gene>
<comment type="caution">
    <text evidence="3">The sequence shown here is derived from an EMBL/GenBank/DDBJ whole genome shotgun (WGS) entry which is preliminary data.</text>
</comment>
<evidence type="ECO:0000256" key="2">
    <source>
        <dbReference type="SAM" id="Phobius"/>
    </source>
</evidence>
<keyword evidence="4" id="KW-1185">Reference proteome</keyword>
<keyword evidence="2" id="KW-1133">Transmembrane helix</keyword>
<feature type="compositionally biased region" description="Basic and acidic residues" evidence="1">
    <location>
        <begin position="160"/>
        <end position="170"/>
    </location>
</feature>
<organism evidence="3 4">
    <name type="scientific">Petrolisthes cinctipes</name>
    <name type="common">Flat porcelain crab</name>
    <dbReference type="NCBI Taxonomy" id="88211"/>
    <lineage>
        <taxon>Eukaryota</taxon>
        <taxon>Metazoa</taxon>
        <taxon>Ecdysozoa</taxon>
        <taxon>Arthropoda</taxon>
        <taxon>Crustacea</taxon>
        <taxon>Multicrustacea</taxon>
        <taxon>Malacostraca</taxon>
        <taxon>Eumalacostraca</taxon>
        <taxon>Eucarida</taxon>
        <taxon>Decapoda</taxon>
        <taxon>Pleocyemata</taxon>
        <taxon>Anomura</taxon>
        <taxon>Galatheoidea</taxon>
        <taxon>Porcellanidae</taxon>
        <taxon>Petrolisthes</taxon>
    </lineage>
</organism>